<evidence type="ECO:0000256" key="2">
    <source>
        <dbReference type="SAM" id="SignalP"/>
    </source>
</evidence>
<dbReference type="InterPro" id="IPR036278">
    <property type="entry name" value="Sialidase_sf"/>
</dbReference>
<gene>
    <name evidence="3" type="ORF">NM961_04400</name>
</gene>
<sequence>MKPTLALCTSLLALSAAAGAAPPVAGQIAKAGLPLSIRDDVAAPALKNAEADVPPQTTLVPPPLPRRASDRRISQPALDSIQTFAGTRPFVHTSVAEGTIASYGSDLVSVHSASGARIERTPNSSLSIVRNYQLAYSHSRDGGHSWTSAYLPPLPGSTATLGFGSVDVDRNGNFYVGGIGVSAAGERTVTVNKSLNGGRDFGAAGPVDSSGRVDKSWLAVGRDPRRPQRDNVYLTWVSFDDSSGASVLRFARSIDGGRNFTVSTVFAPEPDPELANPQNVVQFPMVTTDPSNGKVYIAFLQFGFVAQDYLRIHESDDGGETFRPVTFHVPGAPNAEVYPVTQPGTATECGAFAQQGPDGQVFYVPNTLLTLHAGTDLGGSASGAPRYQHATRVNLQPALAASRGSLHLAWSNSTSTAFGDPQSGARIHYLRSRNGGATWSPAQIVDTSGPADARQVMPAIALGRNRPARNAFVAAQPQEVHISYYAQLPDGSIVRRLAQSNDRGESFPLRNIRQLSDAPSTLAPSNTPLADAANPYRTTHYNRLKGACTSLGDYAGISVDAGTVHSVWGDSREQLTQPVDPLDPISGQVHARESVFYRALPVL</sequence>
<dbReference type="GO" id="GO:0016787">
    <property type="term" value="F:hydrolase activity"/>
    <property type="evidence" value="ECO:0007669"/>
    <property type="project" value="UniProtKB-KW"/>
</dbReference>
<dbReference type="SUPFAM" id="SSF50939">
    <property type="entry name" value="Sialidases"/>
    <property type="match status" value="2"/>
</dbReference>
<comment type="caution">
    <text evidence="3">The sequence shown here is derived from an EMBL/GenBank/DDBJ whole genome shotgun (WGS) entry which is preliminary data.</text>
</comment>
<dbReference type="RefSeq" id="WP_255911740.1">
    <property type="nucleotide sequence ID" value="NZ_JANFQO010000003.1"/>
</dbReference>
<protein>
    <submittedName>
        <fullName evidence="3">Glycoside hydrolase</fullName>
    </submittedName>
</protein>
<proteinExistence type="predicted"/>
<dbReference type="Gene3D" id="2.130.10.10">
    <property type="entry name" value="YVTN repeat-like/Quinoprotein amine dehydrogenase"/>
    <property type="match status" value="1"/>
</dbReference>
<accession>A0ABT1QN35</accession>
<feature type="region of interest" description="Disordered" evidence="1">
    <location>
        <begin position="47"/>
        <end position="71"/>
    </location>
</feature>
<feature type="signal peptide" evidence="2">
    <location>
        <begin position="1"/>
        <end position="20"/>
    </location>
</feature>
<dbReference type="InterPro" id="IPR015943">
    <property type="entry name" value="WD40/YVTN_repeat-like_dom_sf"/>
</dbReference>
<dbReference type="Proteomes" id="UP001165498">
    <property type="component" value="Unassembled WGS sequence"/>
</dbReference>
<dbReference type="EMBL" id="JANFQO010000003">
    <property type="protein sequence ID" value="MCQ4163945.1"/>
    <property type="molecule type" value="Genomic_DNA"/>
</dbReference>
<name>A0ABT1QN35_9GAMM</name>
<reference evidence="3" key="1">
    <citation type="submission" date="2022-07" db="EMBL/GenBank/DDBJ databases">
        <title>Tahibacter sp., a new gammaproteobacterium isolated from the silt sample collected at pig farm.</title>
        <authorList>
            <person name="Chen H."/>
        </authorList>
    </citation>
    <scope>NUCLEOTIDE SEQUENCE</scope>
    <source>
        <strain evidence="3">P2K</strain>
    </source>
</reference>
<organism evidence="3 4">
    <name type="scientific">Tahibacter harae</name>
    <dbReference type="NCBI Taxonomy" id="2963937"/>
    <lineage>
        <taxon>Bacteria</taxon>
        <taxon>Pseudomonadati</taxon>
        <taxon>Pseudomonadota</taxon>
        <taxon>Gammaproteobacteria</taxon>
        <taxon>Lysobacterales</taxon>
        <taxon>Rhodanobacteraceae</taxon>
        <taxon>Tahibacter</taxon>
    </lineage>
</organism>
<keyword evidence="3" id="KW-0378">Hydrolase</keyword>
<feature type="chain" id="PRO_5047175368" evidence="2">
    <location>
        <begin position="21"/>
        <end position="603"/>
    </location>
</feature>
<evidence type="ECO:0000313" key="4">
    <source>
        <dbReference type="Proteomes" id="UP001165498"/>
    </source>
</evidence>
<evidence type="ECO:0000256" key="1">
    <source>
        <dbReference type="SAM" id="MobiDB-lite"/>
    </source>
</evidence>
<dbReference type="CDD" id="cd15482">
    <property type="entry name" value="Sialidase_non-viral"/>
    <property type="match status" value="1"/>
</dbReference>
<keyword evidence="2" id="KW-0732">Signal</keyword>
<evidence type="ECO:0000313" key="3">
    <source>
        <dbReference type="EMBL" id="MCQ4163945.1"/>
    </source>
</evidence>
<keyword evidence="4" id="KW-1185">Reference proteome</keyword>